<dbReference type="Proteomes" id="UP000325081">
    <property type="component" value="Unassembled WGS sequence"/>
</dbReference>
<evidence type="ECO:0000313" key="2">
    <source>
        <dbReference type="Proteomes" id="UP000325081"/>
    </source>
</evidence>
<proteinExistence type="predicted"/>
<organism evidence="1 2">
    <name type="scientific">Striga asiatica</name>
    <name type="common">Asiatic witchweed</name>
    <name type="synonym">Buchnera asiatica</name>
    <dbReference type="NCBI Taxonomy" id="4170"/>
    <lineage>
        <taxon>Eukaryota</taxon>
        <taxon>Viridiplantae</taxon>
        <taxon>Streptophyta</taxon>
        <taxon>Embryophyta</taxon>
        <taxon>Tracheophyta</taxon>
        <taxon>Spermatophyta</taxon>
        <taxon>Magnoliopsida</taxon>
        <taxon>eudicotyledons</taxon>
        <taxon>Gunneridae</taxon>
        <taxon>Pentapetalae</taxon>
        <taxon>asterids</taxon>
        <taxon>lamiids</taxon>
        <taxon>Lamiales</taxon>
        <taxon>Orobanchaceae</taxon>
        <taxon>Buchnereae</taxon>
        <taxon>Striga</taxon>
    </lineage>
</organism>
<keyword evidence="2" id="KW-1185">Reference proteome</keyword>
<dbReference type="AlphaFoldDB" id="A0A5A7QEH8"/>
<dbReference type="GO" id="GO:0016787">
    <property type="term" value="F:hydrolase activity"/>
    <property type="evidence" value="ECO:0007669"/>
    <property type="project" value="UniProtKB-KW"/>
</dbReference>
<reference evidence="2" key="1">
    <citation type="journal article" date="2019" name="Curr. Biol.">
        <title>Genome Sequence of Striga asiatica Provides Insight into the Evolution of Plant Parasitism.</title>
        <authorList>
            <person name="Yoshida S."/>
            <person name="Kim S."/>
            <person name="Wafula E.K."/>
            <person name="Tanskanen J."/>
            <person name="Kim Y.M."/>
            <person name="Honaas L."/>
            <person name="Yang Z."/>
            <person name="Spallek T."/>
            <person name="Conn C.E."/>
            <person name="Ichihashi Y."/>
            <person name="Cheong K."/>
            <person name="Cui S."/>
            <person name="Der J.P."/>
            <person name="Gundlach H."/>
            <person name="Jiao Y."/>
            <person name="Hori C."/>
            <person name="Ishida J.K."/>
            <person name="Kasahara H."/>
            <person name="Kiba T."/>
            <person name="Kim M.S."/>
            <person name="Koo N."/>
            <person name="Laohavisit A."/>
            <person name="Lee Y.H."/>
            <person name="Lumba S."/>
            <person name="McCourt P."/>
            <person name="Mortimer J.C."/>
            <person name="Mutuku J.M."/>
            <person name="Nomura T."/>
            <person name="Sasaki-Sekimoto Y."/>
            <person name="Seto Y."/>
            <person name="Wang Y."/>
            <person name="Wakatake T."/>
            <person name="Sakakibara H."/>
            <person name="Demura T."/>
            <person name="Yamaguchi S."/>
            <person name="Yoneyama K."/>
            <person name="Manabe R.I."/>
            <person name="Nelson D.C."/>
            <person name="Schulman A.H."/>
            <person name="Timko M.P."/>
            <person name="dePamphilis C.W."/>
            <person name="Choi D."/>
            <person name="Shirasu K."/>
        </authorList>
    </citation>
    <scope>NUCLEOTIDE SEQUENCE [LARGE SCALE GENOMIC DNA]</scope>
    <source>
        <strain evidence="2">cv. UVA1</strain>
    </source>
</reference>
<comment type="caution">
    <text evidence="1">The sequence shown here is derived from an EMBL/GenBank/DDBJ whole genome shotgun (WGS) entry which is preliminary data.</text>
</comment>
<dbReference type="EMBL" id="BKCP01006582">
    <property type="protein sequence ID" value="GER43326.1"/>
    <property type="molecule type" value="Genomic_DNA"/>
</dbReference>
<sequence>MVEVRRAATCAVADLRGGVLGEYRVWAVVVGDAGWFWTECRWEGRRRMRWSQTRGRDLCVYWVSVGNRLGERCGRQRVVVRLPTDNRLDSLMWLLAGGRCSPAPDRDIATG</sequence>
<keyword evidence="1" id="KW-0378">Hydrolase</keyword>
<name>A0A5A7QEH8_STRAF</name>
<accession>A0A5A7QEH8</accession>
<gene>
    <name evidence="1" type="ORF">STAS_20164</name>
</gene>
<evidence type="ECO:0000313" key="1">
    <source>
        <dbReference type="EMBL" id="GER43326.1"/>
    </source>
</evidence>
<protein>
    <submittedName>
        <fullName evidence="1">Peptidyl-tRNA hydrolase 2</fullName>
    </submittedName>
</protein>